<evidence type="ECO:0000313" key="2">
    <source>
        <dbReference type="Proteomes" id="UP001151760"/>
    </source>
</evidence>
<reference evidence="1" key="2">
    <citation type="submission" date="2022-01" db="EMBL/GenBank/DDBJ databases">
        <authorList>
            <person name="Yamashiro T."/>
            <person name="Shiraishi A."/>
            <person name="Satake H."/>
            <person name="Nakayama K."/>
        </authorList>
    </citation>
    <scope>NUCLEOTIDE SEQUENCE</scope>
</reference>
<keyword evidence="2" id="KW-1185">Reference proteome</keyword>
<protein>
    <submittedName>
        <fullName evidence="1">Retrovirus-related pol polyprotein from transposon TNT 1-94</fullName>
    </submittedName>
</protein>
<reference evidence="1" key="1">
    <citation type="journal article" date="2022" name="Int. J. Mol. Sci.">
        <title>Draft Genome of Tanacetum Coccineum: Genomic Comparison of Closely Related Tanacetum-Family Plants.</title>
        <authorList>
            <person name="Yamashiro T."/>
            <person name="Shiraishi A."/>
            <person name="Nakayama K."/>
            <person name="Satake H."/>
        </authorList>
    </citation>
    <scope>NUCLEOTIDE SEQUENCE</scope>
</reference>
<organism evidence="1 2">
    <name type="scientific">Tanacetum coccineum</name>
    <dbReference type="NCBI Taxonomy" id="301880"/>
    <lineage>
        <taxon>Eukaryota</taxon>
        <taxon>Viridiplantae</taxon>
        <taxon>Streptophyta</taxon>
        <taxon>Embryophyta</taxon>
        <taxon>Tracheophyta</taxon>
        <taxon>Spermatophyta</taxon>
        <taxon>Magnoliopsida</taxon>
        <taxon>eudicotyledons</taxon>
        <taxon>Gunneridae</taxon>
        <taxon>Pentapetalae</taxon>
        <taxon>asterids</taxon>
        <taxon>campanulids</taxon>
        <taxon>Asterales</taxon>
        <taxon>Asteraceae</taxon>
        <taxon>Asteroideae</taxon>
        <taxon>Anthemideae</taxon>
        <taxon>Anthemidinae</taxon>
        <taxon>Tanacetum</taxon>
    </lineage>
</organism>
<name>A0ABQ5F504_9ASTR</name>
<proteinExistence type="predicted"/>
<dbReference type="EMBL" id="BQNB010016988">
    <property type="protein sequence ID" value="GJT58104.1"/>
    <property type="molecule type" value="Genomic_DNA"/>
</dbReference>
<comment type="caution">
    <text evidence="1">The sequence shown here is derived from an EMBL/GenBank/DDBJ whole genome shotgun (WGS) entry which is preliminary data.</text>
</comment>
<sequence>MVGSFGFFEEVKQGIDNGKSVSVPLGAHFKVSLKDCLLNDWDMERMSIWRIQIMPKIIISRDVMFNESLMYKDTLKGVGAAYSGKEVEFEVELQGSKSKENNYLPARYRDEGNVSLSRPSRSKVDDMAAYAFAIAEKEDTHEPITFHEAINSSEKDEWVHAMEEEMSSLMKNHTWEWSINTWSEAGKHASGCLIKDGIEGILKTNVQSIQAGSSGVYT</sequence>
<dbReference type="Proteomes" id="UP001151760">
    <property type="component" value="Unassembled WGS sequence"/>
</dbReference>
<accession>A0ABQ5F504</accession>
<evidence type="ECO:0000313" key="1">
    <source>
        <dbReference type="EMBL" id="GJT58104.1"/>
    </source>
</evidence>
<gene>
    <name evidence="1" type="ORF">Tco_0993158</name>
</gene>